<dbReference type="Pfam" id="PF00172">
    <property type="entry name" value="Zn_clus"/>
    <property type="match status" value="1"/>
</dbReference>
<feature type="region of interest" description="Disordered" evidence="7">
    <location>
        <begin position="82"/>
        <end position="113"/>
    </location>
</feature>
<dbReference type="STRING" id="1182543.W9WPH7"/>
<dbReference type="SUPFAM" id="SSF57701">
    <property type="entry name" value="Zn2/Cys6 DNA-binding domain"/>
    <property type="match status" value="1"/>
</dbReference>
<organism evidence="9 10">
    <name type="scientific">Cladophialophora psammophila CBS 110553</name>
    <dbReference type="NCBI Taxonomy" id="1182543"/>
    <lineage>
        <taxon>Eukaryota</taxon>
        <taxon>Fungi</taxon>
        <taxon>Dikarya</taxon>
        <taxon>Ascomycota</taxon>
        <taxon>Pezizomycotina</taxon>
        <taxon>Eurotiomycetes</taxon>
        <taxon>Chaetothyriomycetidae</taxon>
        <taxon>Chaetothyriales</taxon>
        <taxon>Herpotrichiellaceae</taxon>
        <taxon>Cladophialophora</taxon>
    </lineage>
</organism>
<dbReference type="GeneID" id="19194760"/>
<dbReference type="GO" id="GO:0000981">
    <property type="term" value="F:DNA-binding transcription factor activity, RNA polymerase II-specific"/>
    <property type="evidence" value="ECO:0007669"/>
    <property type="project" value="InterPro"/>
</dbReference>
<comment type="caution">
    <text evidence="9">The sequence shown here is derived from an EMBL/GenBank/DDBJ whole genome shotgun (WGS) entry which is preliminary data.</text>
</comment>
<dbReference type="PROSITE" id="PS50048">
    <property type="entry name" value="ZN2_CY6_FUNGAL_2"/>
    <property type="match status" value="1"/>
</dbReference>
<keyword evidence="1" id="KW-0479">Metal-binding</keyword>
<evidence type="ECO:0000256" key="4">
    <source>
        <dbReference type="ARBA" id="ARBA00023125"/>
    </source>
</evidence>
<evidence type="ECO:0000313" key="10">
    <source>
        <dbReference type="Proteomes" id="UP000019471"/>
    </source>
</evidence>
<dbReference type="InterPro" id="IPR052360">
    <property type="entry name" value="Transcr_Regulatory_Proteins"/>
</dbReference>
<evidence type="ECO:0000256" key="6">
    <source>
        <dbReference type="ARBA" id="ARBA00023242"/>
    </source>
</evidence>
<evidence type="ECO:0000259" key="8">
    <source>
        <dbReference type="PROSITE" id="PS50048"/>
    </source>
</evidence>
<dbReference type="PANTHER" id="PTHR36206">
    <property type="entry name" value="ASPERCRYPTIN BIOSYNTHESIS CLUSTER-SPECIFIC TRANSCRIPTION REGULATOR ATNN-RELATED"/>
    <property type="match status" value="1"/>
</dbReference>
<keyword evidence="10" id="KW-1185">Reference proteome</keyword>
<dbReference type="OrthoDB" id="2593732at2759"/>
<dbReference type="Proteomes" id="UP000019471">
    <property type="component" value="Unassembled WGS sequence"/>
</dbReference>
<dbReference type="EMBL" id="AMGX01000018">
    <property type="protein sequence ID" value="EXJ66870.1"/>
    <property type="molecule type" value="Genomic_DNA"/>
</dbReference>
<dbReference type="RefSeq" id="XP_007748833.1">
    <property type="nucleotide sequence ID" value="XM_007750643.1"/>
</dbReference>
<dbReference type="SMART" id="SM00066">
    <property type="entry name" value="GAL4"/>
    <property type="match status" value="1"/>
</dbReference>
<dbReference type="InterPro" id="IPR001138">
    <property type="entry name" value="Zn2Cys6_DnaBD"/>
</dbReference>
<keyword evidence="2" id="KW-0862">Zinc</keyword>
<dbReference type="Gene3D" id="4.10.240.10">
    <property type="entry name" value="Zn(2)-C6 fungal-type DNA-binding domain"/>
    <property type="match status" value="1"/>
</dbReference>
<proteinExistence type="predicted"/>
<reference evidence="9 10" key="1">
    <citation type="submission" date="2013-03" db="EMBL/GenBank/DDBJ databases">
        <title>The Genome Sequence of Cladophialophora psammophila CBS 110553.</title>
        <authorList>
            <consortium name="The Broad Institute Genomics Platform"/>
            <person name="Cuomo C."/>
            <person name="de Hoog S."/>
            <person name="Gorbushina A."/>
            <person name="Walker B."/>
            <person name="Young S.K."/>
            <person name="Zeng Q."/>
            <person name="Gargeya S."/>
            <person name="Fitzgerald M."/>
            <person name="Haas B."/>
            <person name="Abouelleil A."/>
            <person name="Allen A.W."/>
            <person name="Alvarado L."/>
            <person name="Arachchi H.M."/>
            <person name="Berlin A.M."/>
            <person name="Chapman S.B."/>
            <person name="Gainer-Dewar J."/>
            <person name="Goldberg J."/>
            <person name="Griggs A."/>
            <person name="Gujja S."/>
            <person name="Hansen M."/>
            <person name="Howarth C."/>
            <person name="Imamovic A."/>
            <person name="Ireland A."/>
            <person name="Larimer J."/>
            <person name="McCowan C."/>
            <person name="Murphy C."/>
            <person name="Pearson M."/>
            <person name="Poon T.W."/>
            <person name="Priest M."/>
            <person name="Roberts A."/>
            <person name="Saif S."/>
            <person name="Shea T."/>
            <person name="Sisk P."/>
            <person name="Sykes S."/>
            <person name="Wortman J."/>
            <person name="Nusbaum C."/>
            <person name="Birren B."/>
        </authorList>
    </citation>
    <scope>NUCLEOTIDE SEQUENCE [LARGE SCALE GENOMIC DNA]</scope>
    <source>
        <strain evidence="9 10">CBS 110553</strain>
    </source>
</reference>
<protein>
    <recommendedName>
        <fullName evidence="8">Zn(2)-C6 fungal-type domain-containing protein</fullName>
    </recommendedName>
</protein>
<keyword evidence="5" id="KW-0804">Transcription</keyword>
<dbReference type="AlphaFoldDB" id="W9WPH7"/>
<dbReference type="CDD" id="cd00067">
    <property type="entry name" value="GAL4"/>
    <property type="match status" value="1"/>
</dbReference>
<gene>
    <name evidence="9" type="ORF">A1O5_10065</name>
</gene>
<feature type="compositionally biased region" description="Polar residues" evidence="7">
    <location>
        <begin position="99"/>
        <end position="113"/>
    </location>
</feature>
<keyword evidence="6" id="KW-0539">Nucleus</keyword>
<dbReference type="HOGENOM" id="CLU_011409_10_0_1"/>
<dbReference type="GO" id="GO:0003677">
    <property type="term" value="F:DNA binding"/>
    <property type="evidence" value="ECO:0007669"/>
    <property type="project" value="UniProtKB-KW"/>
</dbReference>
<evidence type="ECO:0000313" key="9">
    <source>
        <dbReference type="EMBL" id="EXJ66870.1"/>
    </source>
</evidence>
<sequence length="566" mass="63771">MDSHPSIVNPKEPPPLSSRTMPGDKARTKKWAPKTFNGCLTCKRRRIKCDEGKPTCQRCIKSNIKCNGYAAPKIRLFEPAAASTASSSTGPPTADTALPSGQESAVLDDSQTNSRLASYHHPQQLSLVPRFGTQEESQSFQFFLEKTSDLISVYSQPYLWTVLLPQATWHQPSIKHSLIALASLHQYLTTVGPVSQRANQSFVFHYNNAIRALVADKPSIDIVLAACVVFWALENFNGGGQVAIDHMQAAIKILGEWKSKRRPNDPAKDFITKYIEPTIRDGVKFASKCRVEELAGQMSALSLTTRDVRIMNFDYPEFNNLEDAADYLGDCINKILALKRQAKVPLSPSPDLIEQMEELDARLYKWMNLFQNLTATGPVYIRRMLVVHNVTANILLDQLKTQAQYSSTSDEEQEQEARRCRFNFTVIEVEDMLRYDPLATVESRRKKPPSLGFIPPAFLVATTAPKLETRTRAINLMRMLNVTEGPWSTEHAAQIAEGMLEIARDCAVPISAVDLRHIHFEFDEGRRVLSMRWEPEDPAKLNVSMVKRIDAQNMNWRDSDYATGRV</sequence>
<dbReference type="eggNOG" id="ENOG502RQFS">
    <property type="taxonomic scope" value="Eukaryota"/>
</dbReference>
<evidence type="ECO:0000256" key="2">
    <source>
        <dbReference type="ARBA" id="ARBA00022833"/>
    </source>
</evidence>
<evidence type="ECO:0000256" key="5">
    <source>
        <dbReference type="ARBA" id="ARBA00023163"/>
    </source>
</evidence>
<evidence type="ECO:0000256" key="1">
    <source>
        <dbReference type="ARBA" id="ARBA00022723"/>
    </source>
</evidence>
<feature type="domain" description="Zn(2)-C6 fungal-type" evidence="8">
    <location>
        <begin position="38"/>
        <end position="66"/>
    </location>
</feature>
<keyword evidence="4" id="KW-0238">DNA-binding</keyword>
<dbReference type="PANTHER" id="PTHR36206:SF12">
    <property type="entry name" value="ASPERCRYPTIN BIOSYNTHESIS CLUSTER-SPECIFIC TRANSCRIPTION REGULATOR ATNN-RELATED"/>
    <property type="match status" value="1"/>
</dbReference>
<evidence type="ECO:0000256" key="3">
    <source>
        <dbReference type="ARBA" id="ARBA00023015"/>
    </source>
</evidence>
<dbReference type="GO" id="GO:0008270">
    <property type="term" value="F:zinc ion binding"/>
    <property type="evidence" value="ECO:0007669"/>
    <property type="project" value="InterPro"/>
</dbReference>
<name>W9WPH7_9EURO</name>
<dbReference type="PROSITE" id="PS00463">
    <property type="entry name" value="ZN2_CY6_FUNGAL_1"/>
    <property type="match status" value="1"/>
</dbReference>
<dbReference type="InterPro" id="IPR036864">
    <property type="entry name" value="Zn2-C6_fun-type_DNA-bd_sf"/>
</dbReference>
<keyword evidence="3" id="KW-0805">Transcription regulation</keyword>
<feature type="region of interest" description="Disordered" evidence="7">
    <location>
        <begin position="1"/>
        <end position="29"/>
    </location>
</feature>
<feature type="compositionally biased region" description="Low complexity" evidence="7">
    <location>
        <begin position="82"/>
        <end position="97"/>
    </location>
</feature>
<evidence type="ECO:0000256" key="7">
    <source>
        <dbReference type="SAM" id="MobiDB-lite"/>
    </source>
</evidence>
<accession>W9WPH7</accession>